<comment type="caution">
    <text evidence="2">The sequence shown here is derived from an EMBL/GenBank/DDBJ whole genome shotgun (WGS) entry which is preliminary data.</text>
</comment>
<dbReference type="AlphaFoldDB" id="A0A838XII2"/>
<sequence length="142" mass="15621">MSGQLPTVAEAKRLAKRLRAQLDAQGTPVSHGNALELVAHQHGFRDWNAFHAAMGNRPPESWSPGGRVEGSYLSQAFSATIVAVEMVRPGWFRLVLDLDEAVDVVTFDSFSNFRTRIRGVVGPDGHSRERTSDGLPQLRLDV</sequence>
<dbReference type="RefSeq" id="WP_181759367.1">
    <property type="nucleotide sequence ID" value="NZ_BMCR01000002.1"/>
</dbReference>
<proteinExistence type="predicted"/>
<accession>A0A838XII2</accession>
<dbReference type="EMBL" id="JACEON010000004">
    <property type="protein sequence ID" value="MBA4611169.1"/>
    <property type="molecule type" value="Genomic_DNA"/>
</dbReference>
<keyword evidence="3" id="KW-1185">Reference proteome</keyword>
<protein>
    <recommendedName>
        <fullName evidence="1">Glyoxalase-related protein domain-containing protein</fullName>
    </recommendedName>
</protein>
<reference evidence="2 3" key="2">
    <citation type="submission" date="2020-08" db="EMBL/GenBank/DDBJ databases">
        <title>Stappia taiwanensis sp. nov., isolated from a coastal thermal spring.</title>
        <authorList>
            <person name="Kampfer P."/>
        </authorList>
    </citation>
    <scope>NUCLEOTIDE SEQUENCE [LARGE SCALE GENOMIC DNA]</scope>
    <source>
        <strain evidence="2 3">DSM 23284</strain>
    </source>
</reference>
<dbReference type="Pfam" id="PF20066">
    <property type="entry name" value="Glyoxalase_8"/>
    <property type="match status" value="1"/>
</dbReference>
<feature type="domain" description="Glyoxalase-related protein" evidence="1">
    <location>
        <begin position="1"/>
        <end position="141"/>
    </location>
</feature>
<gene>
    <name evidence="2" type="ORF">H1W37_05885</name>
</gene>
<dbReference type="Proteomes" id="UP000559404">
    <property type="component" value="Unassembled WGS sequence"/>
</dbReference>
<organism evidence="2 3">
    <name type="scientific">Stappia taiwanensis</name>
    <dbReference type="NCBI Taxonomy" id="992267"/>
    <lineage>
        <taxon>Bacteria</taxon>
        <taxon>Pseudomonadati</taxon>
        <taxon>Pseudomonadota</taxon>
        <taxon>Alphaproteobacteria</taxon>
        <taxon>Hyphomicrobiales</taxon>
        <taxon>Stappiaceae</taxon>
        <taxon>Stappia</taxon>
    </lineage>
</organism>
<evidence type="ECO:0000313" key="2">
    <source>
        <dbReference type="EMBL" id="MBA4611169.1"/>
    </source>
</evidence>
<evidence type="ECO:0000313" key="3">
    <source>
        <dbReference type="Proteomes" id="UP000559404"/>
    </source>
</evidence>
<evidence type="ECO:0000259" key="1">
    <source>
        <dbReference type="Pfam" id="PF20066"/>
    </source>
</evidence>
<name>A0A838XII2_9HYPH</name>
<dbReference type="InterPro" id="IPR045517">
    <property type="entry name" value="Glyoxalase_8"/>
</dbReference>
<reference evidence="2 3" key="1">
    <citation type="submission" date="2020-07" db="EMBL/GenBank/DDBJ databases">
        <authorList>
            <person name="Li M."/>
        </authorList>
    </citation>
    <scope>NUCLEOTIDE SEQUENCE [LARGE SCALE GENOMIC DNA]</scope>
    <source>
        <strain evidence="2 3">DSM 23284</strain>
    </source>
</reference>